<organism evidence="2 3">
    <name type="scientific">Bodo saltans</name>
    <name type="common">Flagellated protozoan</name>
    <dbReference type="NCBI Taxonomy" id="75058"/>
    <lineage>
        <taxon>Eukaryota</taxon>
        <taxon>Discoba</taxon>
        <taxon>Euglenozoa</taxon>
        <taxon>Kinetoplastea</taxon>
        <taxon>Metakinetoplastina</taxon>
        <taxon>Eubodonida</taxon>
        <taxon>Bodonidae</taxon>
        <taxon>Bodo</taxon>
    </lineage>
</organism>
<dbReference type="SUPFAM" id="SSF51430">
    <property type="entry name" value="NAD(P)-linked oxidoreductase"/>
    <property type="match status" value="2"/>
</dbReference>
<gene>
    <name evidence="2" type="ORF">BSAL_55515</name>
</gene>
<reference evidence="3" key="1">
    <citation type="submission" date="2015-09" db="EMBL/GenBank/DDBJ databases">
        <authorList>
            <consortium name="Pathogen Informatics"/>
        </authorList>
    </citation>
    <scope>NUCLEOTIDE SEQUENCE [LARGE SCALE GENOMIC DNA]</scope>
    <source>
        <strain evidence="3">Lake Konstanz</strain>
    </source>
</reference>
<dbReference type="Proteomes" id="UP000051952">
    <property type="component" value="Unassembled WGS sequence"/>
</dbReference>
<feature type="domain" description="NADP-dependent oxidoreductase" evidence="1">
    <location>
        <begin position="27"/>
        <end position="84"/>
    </location>
</feature>
<keyword evidence="3" id="KW-1185">Reference proteome</keyword>
<name>A0A0S4IMK5_BODSA</name>
<accession>A0A0S4IMK5</accession>
<dbReference type="GO" id="GO:0016491">
    <property type="term" value="F:oxidoreductase activity"/>
    <property type="evidence" value="ECO:0007669"/>
    <property type="project" value="InterPro"/>
</dbReference>
<evidence type="ECO:0000259" key="1">
    <source>
        <dbReference type="Pfam" id="PF00248"/>
    </source>
</evidence>
<proteinExistence type="predicted"/>
<evidence type="ECO:0000313" key="3">
    <source>
        <dbReference type="Proteomes" id="UP000051952"/>
    </source>
</evidence>
<dbReference type="Pfam" id="PF00248">
    <property type="entry name" value="Aldo_ket_red"/>
    <property type="match status" value="1"/>
</dbReference>
<dbReference type="Gene3D" id="3.20.20.100">
    <property type="entry name" value="NADP-dependent oxidoreductase domain"/>
    <property type="match status" value="1"/>
</dbReference>
<protein>
    <submittedName>
        <fullName evidence="2">Aldo-keto reductase, putative</fullName>
    </submittedName>
</protein>
<dbReference type="CDD" id="cd19152">
    <property type="entry name" value="AKR_AKR15A"/>
    <property type="match status" value="1"/>
</dbReference>
<dbReference type="OrthoDB" id="48988at2759"/>
<dbReference type="PANTHER" id="PTHR42686:SF1">
    <property type="entry name" value="GH17980P-RELATED"/>
    <property type="match status" value="1"/>
</dbReference>
<dbReference type="PANTHER" id="PTHR42686">
    <property type="entry name" value="GH17980P-RELATED"/>
    <property type="match status" value="1"/>
</dbReference>
<evidence type="ECO:0000313" key="2">
    <source>
        <dbReference type="EMBL" id="CUE73935.1"/>
    </source>
</evidence>
<dbReference type="GO" id="GO:0005829">
    <property type="term" value="C:cytosol"/>
    <property type="evidence" value="ECO:0007669"/>
    <property type="project" value="TreeGrafter"/>
</dbReference>
<dbReference type="EMBL" id="CYKH01000159">
    <property type="protein sequence ID" value="CUE73935.1"/>
    <property type="molecule type" value="Genomic_DNA"/>
</dbReference>
<dbReference type="InterPro" id="IPR036812">
    <property type="entry name" value="NAD(P)_OxRdtase_dom_sf"/>
</dbReference>
<dbReference type="InterPro" id="IPR020471">
    <property type="entry name" value="AKR"/>
</dbReference>
<dbReference type="AlphaFoldDB" id="A0A0S4IMK5"/>
<dbReference type="InterPro" id="IPR023210">
    <property type="entry name" value="NADP_OxRdtase_dom"/>
</dbReference>
<sequence>MASSAVSSTTLHVITTRVDFSCGPNLLILGLAGAAGLYHKPQSQQDVVRLIRRAVVDHGVRALDTAPWYGCGKSEMDLGAAIIDVASTHPELVQARSSSNNGGAPDNSGIIQIFTKVGRVTVKKSVVSSPDTMAQIAHRLHVPLEVFAERVKVALTRDTCYFPHPKTNEFVCVEVATAAGVEDSWASSSERLGPLAASLVRSLRLHDADTDSLIHEATTPIFGALAALPQLGPNASNGASLGLNVPSVALQYLHHQDRLENGAVNHHNNFSSVMIAGSWNLLDQSALPLLQECETRGVQVHLAGVFAAGYLWGGSCYRYARVEGGNKEGDDLIRRRDEWSALATQFNVSLPCVALQFALFPRCAHAEFSTTACVRATVSMCCKEGFAQQRGCSSTATVALVVIREMKHAFLLRHEKFLLQVVVLFDSLIELR</sequence>
<dbReference type="VEuPathDB" id="TriTrypDB:BSAL_55515"/>